<protein>
    <submittedName>
        <fullName evidence="3">DUF4369 domain-containing protein</fullName>
    </submittedName>
</protein>
<reference evidence="3 4" key="1">
    <citation type="submission" date="2019-04" db="EMBL/GenBank/DDBJ databases">
        <title>Draft genome sequence of Robertkochia marina CC-AMO-30D.</title>
        <authorList>
            <person name="Hameed A."/>
            <person name="Lin S.-Y."/>
            <person name="Shahina M."/>
            <person name="Lai W.-A."/>
            <person name="Young C.-C."/>
        </authorList>
    </citation>
    <scope>NUCLEOTIDE SEQUENCE [LARGE SCALE GENOMIC DNA]</scope>
    <source>
        <strain evidence="3 4">CC-AMO-30D</strain>
    </source>
</reference>
<evidence type="ECO:0000256" key="1">
    <source>
        <dbReference type="SAM" id="SignalP"/>
    </source>
</evidence>
<keyword evidence="4" id="KW-1185">Reference proteome</keyword>
<feature type="domain" description="DUF4369" evidence="2">
    <location>
        <begin position="24"/>
        <end position="123"/>
    </location>
</feature>
<dbReference type="OrthoDB" id="1143206at2"/>
<feature type="signal peptide" evidence="1">
    <location>
        <begin position="1"/>
        <end position="21"/>
    </location>
</feature>
<sequence length="251" mass="27754">MPRLFASLLCGLLMISCSEQKDTMTVQGTIDGLKKGTLYFQKVDDTTMVTLDSLVINGDPSFQFSTTLESPEMFYLYLDKADGNDMNDQLEFFGEAGAITINTTHDFFAAEAKIEGSASHEKYAEFKGMKTQFSEKNLDLIKQSFEAGKEGKLDLADSLNTAINKNGQRGYLYTLNFVFNNKDSYVAPYVTLTELSGLTTKYLDSINNAIAPEVANSKYGKALAEFVEEVKKQEDTAAKDESSSKEAESQP</sequence>
<gene>
    <name evidence="3" type="ORF">E7Z59_13755</name>
</gene>
<dbReference type="PROSITE" id="PS51257">
    <property type="entry name" value="PROKAR_LIPOPROTEIN"/>
    <property type="match status" value="1"/>
</dbReference>
<dbReference type="EMBL" id="SSMC01000004">
    <property type="protein sequence ID" value="THD65653.1"/>
    <property type="molecule type" value="Genomic_DNA"/>
</dbReference>
<accession>A0A4S3LZ79</accession>
<evidence type="ECO:0000259" key="2">
    <source>
        <dbReference type="Pfam" id="PF14289"/>
    </source>
</evidence>
<dbReference type="InterPro" id="IPR025380">
    <property type="entry name" value="DUF4369"/>
</dbReference>
<evidence type="ECO:0000313" key="4">
    <source>
        <dbReference type="Proteomes" id="UP000305939"/>
    </source>
</evidence>
<dbReference type="Proteomes" id="UP000305939">
    <property type="component" value="Unassembled WGS sequence"/>
</dbReference>
<name>A0A4S3LZ79_9FLAO</name>
<dbReference type="RefSeq" id="WP_136336937.1">
    <property type="nucleotide sequence ID" value="NZ_QXMP01000002.1"/>
</dbReference>
<proteinExistence type="predicted"/>
<organism evidence="3 4">
    <name type="scientific">Robertkochia marina</name>
    <dbReference type="NCBI Taxonomy" id="1227945"/>
    <lineage>
        <taxon>Bacteria</taxon>
        <taxon>Pseudomonadati</taxon>
        <taxon>Bacteroidota</taxon>
        <taxon>Flavobacteriia</taxon>
        <taxon>Flavobacteriales</taxon>
        <taxon>Flavobacteriaceae</taxon>
        <taxon>Robertkochia</taxon>
    </lineage>
</organism>
<comment type="caution">
    <text evidence="3">The sequence shown here is derived from an EMBL/GenBank/DDBJ whole genome shotgun (WGS) entry which is preliminary data.</text>
</comment>
<dbReference type="Pfam" id="PF14289">
    <property type="entry name" value="DUF4369"/>
    <property type="match status" value="1"/>
</dbReference>
<evidence type="ECO:0000313" key="3">
    <source>
        <dbReference type="EMBL" id="THD65653.1"/>
    </source>
</evidence>
<feature type="chain" id="PRO_5020862856" evidence="1">
    <location>
        <begin position="22"/>
        <end position="251"/>
    </location>
</feature>
<dbReference type="AlphaFoldDB" id="A0A4S3LZ79"/>
<keyword evidence="1" id="KW-0732">Signal</keyword>